<evidence type="ECO:0000313" key="1">
    <source>
        <dbReference type="EMBL" id="ANZ66026.1"/>
    </source>
</evidence>
<dbReference type="EMBL" id="CP014924">
    <property type="protein sequence ID" value="ANZ66026.1"/>
    <property type="molecule type" value="Genomic_DNA"/>
</dbReference>
<dbReference type="Proteomes" id="UP000093267">
    <property type="component" value="Chromosome"/>
</dbReference>
<name>A0A1B2IVD2_9LACO</name>
<dbReference type="KEGG" id="lpd:AYR62_00990"/>
<accession>A0A1B2IVD2</accession>
<keyword evidence="2" id="KW-1185">Reference proteome</keyword>
<sequence length="59" mass="6559">MENRVNESRQNLQQCEFATQSERLTQRVAKLLHLQPIETATIHGGHGQECGTVTLSVAV</sequence>
<reference evidence="1 2" key="1">
    <citation type="submission" date="2016-03" db="EMBL/GenBank/DDBJ databases">
        <title>Pediococcus and Lactobacillus from brewery environment - whole genome sequencing and assembly.</title>
        <authorList>
            <person name="Behr J."/>
            <person name="Geissler A.J."/>
            <person name="Vogel R.F."/>
        </authorList>
    </citation>
    <scope>NUCLEOTIDE SEQUENCE [LARGE SCALE GENOMIC DNA]</scope>
    <source>
        <strain evidence="1 2">TMW 1.1995</strain>
    </source>
</reference>
<evidence type="ECO:0000313" key="2">
    <source>
        <dbReference type="Proteomes" id="UP000093267"/>
    </source>
</evidence>
<organism evidence="1 2">
    <name type="scientific">Secundilactobacillus paracollinoides</name>
    <dbReference type="NCBI Taxonomy" id="240427"/>
    <lineage>
        <taxon>Bacteria</taxon>
        <taxon>Bacillati</taxon>
        <taxon>Bacillota</taxon>
        <taxon>Bacilli</taxon>
        <taxon>Lactobacillales</taxon>
        <taxon>Lactobacillaceae</taxon>
        <taxon>Secundilactobacillus</taxon>
    </lineage>
</organism>
<protein>
    <submittedName>
        <fullName evidence="1">Uncharacterized protein</fullName>
    </submittedName>
</protein>
<gene>
    <name evidence="1" type="ORF">AYR63_01950</name>
</gene>
<dbReference type="AlphaFoldDB" id="A0A1B2IVD2"/>
<proteinExistence type="predicted"/>
<dbReference type="STRING" id="240427.AYR62_00990"/>